<dbReference type="RefSeq" id="XP_056481192.1">
    <property type="nucleotide sequence ID" value="XM_056637685.1"/>
</dbReference>
<evidence type="ECO:0000313" key="1">
    <source>
        <dbReference type="EMBL" id="KAJ5376162.1"/>
    </source>
</evidence>
<keyword evidence="2" id="KW-1185">Reference proteome</keyword>
<dbReference type="OrthoDB" id="3940987at2759"/>
<dbReference type="GeneID" id="81376665"/>
<dbReference type="EMBL" id="JAPZBU010000012">
    <property type="protein sequence ID" value="KAJ5376162.1"/>
    <property type="molecule type" value="Genomic_DNA"/>
</dbReference>
<evidence type="ECO:0000313" key="2">
    <source>
        <dbReference type="Proteomes" id="UP001147747"/>
    </source>
</evidence>
<dbReference type="Proteomes" id="UP001147747">
    <property type="component" value="Unassembled WGS sequence"/>
</dbReference>
<dbReference type="AlphaFoldDB" id="A0A9W9SCJ0"/>
<proteinExistence type="predicted"/>
<protein>
    <submittedName>
        <fullName evidence="1">Uncharacterized protein</fullName>
    </submittedName>
</protein>
<organism evidence="1 2">
    <name type="scientific">Penicillium cosmopolitanum</name>
    <dbReference type="NCBI Taxonomy" id="1131564"/>
    <lineage>
        <taxon>Eukaryota</taxon>
        <taxon>Fungi</taxon>
        <taxon>Dikarya</taxon>
        <taxon>Ascomycota</taxon>
        <taxon>Pezizomycotina</taxon>
        <taxon>Eurotiomycetes</taxon>
        <taxon>Eurotiomycetidae</taxon>
        <taxon>Eurotiales</taxon>
        <taxon>Aspergillaceae</taxon>
        <taxon>Penicillium</taxon>
    </lineage>
</organism>
<name>A0A9W9SCJ0_9EURO</name>
<accession>A0A9W9SCJ0</accession>
<sequence>MDLMNAIMVRSSLYATDVSSPYNEFCLNSRSGLHLYMNSVLQDIQARGFNILHILGFSPPNEGYYFEDSLRCLGHESDPRPIEEEKIYPEAGADVSGYCHGDKPVQDRGLVLEALKSLARLSWRKPKKPQKPDQKRIVFKSSRGQYIQEHCEAEYVDRLRYYLDDPTSALLQEDLRENASELTLLVQTAQTAVRFASRLAFTDWDQTMRTMSTRAFSRKSPAELQGVTMNFYFSIGEIIWLCWDGITISHIEKSRYTEDWIGLDIGGAIILRQAALPAALYALKGRILGLRRGAIMYERQRFVKIRTENSDADSQDSQGRAFFWPALPQQNSVQPHNAYPSIRSRSLFTTLADAVWFRFDVLLSPDECVIGNGSLAASFIPYFLITISCEHGYEREMALAETKGHLVSRNMLGQWLSFHILGTRHQKTKAKNLIVTTKHLIGFEYLFMINH</sequence>
<comment type="caution">
    <text evidence="1">The sequence shown here is derived from an EMBL/GenBank/DDBJ whole genome shotgun (WGS) entry which is preliminary data.</text>
</comment>
<gene>
    <name evidence="1" type="ORF">N7509_013048</name>
</gene>
<reference evidence="1" key="1">
    <citation type="submission" date="2022-12" db="EMBL/GenBank/DDBJ databases">
        <authorList>
            <person name="Petersen C."/>
        </authorList>
    </citation>
    <scope>NUCLEOTIDE SEQUENCE</scope>
    <source>
        <strain evidence="1">IBT 29677</strain>
    </source>
</reference>
<reference evidence="1" key="2">
    <citation type="journal article" date="2023" name="IMA Fungus">
        <title>Comparative genomic study of the Penicillium genus elucidates a diverse pangenome and 15 lateral gene transfer events.</title>
        <authorList>
            <person name="Petersen C."/>
            <person name="Sorensen T."/>
            <person name="Nielsen M.R."/>
            <person name="Sondergaard T.E."/>
            <person name="Sorensen J.L."/>
            <person name="Fitzpatrick D.A."/>
            <person name="Frisvad J.C."/>
            <person name="Nielsen K.L."/>
        </authorList>
    </citation>
    <scope>NUCLEOTIDE SEQUENCE</scope>
    <source>
        <strain evidence="1">IBT 29677</strain>
    </source>
</reference>